<reference evidence="2 3" key="1">
    <citation type="journal article" date="2019" name="Commun. Biol.">
        <title>The bagworm genome reveals a unique fibroin gene that provides high tensile strength.</title>
        <authorList>
            <person name="Kono N."/>
            <person name="Nakamura H."/>
            <person name="Ohtoshi R."/>
            <person name="Tomita M."/>
            <person name="Numata K."/>
            <person name="Arakawa K."/>
        </authorList>
    </citation>
    <scope>NUCLEOTIDE SEQUENCE [LARGE SCALE GENOMIC DNA]</scope>
</reference>
<sequence>MQLRYEVPAPSKHPALSSDPESQQWSKCIEENSIKPKHSYAILFSYRVLLVFTFRLHHQTLKIARGENTSQDNSNKLKHD</sequence>
<protein>
    <submittedName>
        <fullName evidence="2">Uncharacterized protein</fullName>
    </submittedName>
</protein>
<name>A0A4C1YY53_EUMVA</name>
<proteinExistence type="predicted"/>
<evidence type="ECO:0000313" key="2">
    <source>
        <dbReference type="EMBL" id="GBP79714.1"/>
    </source>
</evidence>
<keyword evidence="3" id="KW-1185">Reference proteome</keyword>
<evidence type="ECO:0000313" key="3">
    <source>
        <dbReference type="Proteomes" id="UP000299102"/>
    </source>
</evidence>
<gene>
    <name evidence="2" type="ORF">EVAR_34839_1</name>
</gene>
<organism evidence="2 3">
    <name type="scientific">Eumeta variegata</name>
    <name type="common">Bagworm moth</name>
    <name type="synonym">Eumeta japonica</name>
    <dbReference type="NCBI Taxonomy" id="151549"/>
    <lineage>
        <taxon>Eukaryota</taxon>
        <taxon>Metazoa</taxon>
        <taxon>Ecdysozoa</taxon>
        <taxon>Arthropoda</taxon>
        <taxon>Hexapoda</taxon>
        <taxon>Insecta</taxon>
        <taxon>Pterygota</taxon>
        <taxon>Neoptera</taxon>
        <taxon>Endopterygota</taxon>
        <taxon>Lepidoptera</taxon>
        <taxon>Glossata</taxon>
        <taxon>Ditrysia</taxon>
        <taxon>Tineoidea</taxon>
        <taxon>Psychidae</taxon>
        <taxon>Oiketicinae</taxon>
        <taxon>Eumeta</taxon>
    </lineage>
</organism>
<accession>A0A4C1YY53</accession>
<comment type="caution">
    <text evidence="2">The sequence shown here is derived from an EMBL/GenBank/DDBJ whole genome shotgun (WGS) entry which is preliminary data.</text>
</comment>
<evidence type="ECO:0000256" key="1">
    <source>
        <dbReference type="SAM" id="MobiDB-lite"/>
    </source>
</evidence>
<dbReference type="EMBL" id="BGZK01001426">
    <property type="protein sequence ID" value="GBP79714.1"/>
    <property type="molecule type" value="Genomic_DNA"/>
</dbReference>
<feature type="region of interest" description="Disordered" evidence="1">
    <location>
        <begin position="1"/>
        <end position="23"/>
    </location>
</feature>
<dbReference type="AlphaFoldDB" id="A0A4C1YY53"/>
<dbReference type="Proteomes" id="UP000299102">
    <property type="component" value="Unassembled WGS sequence"/>
</dbReference>